<proteinExistence type="predicted"/>
<dbReference type="PROSITE" id="PS00486">
    <property type="entry name" value="DNA_MISMATCH_REPAIR_2"/>
    <property type="match status" value="1"/>
</dbReference>
<dbReference type="PANTHER" id="PTHR48466">
    <property type="entry name" value="OS10G0509000 PROTEIN-RELATED"/>
    <property type="match status" value="1"/>
</dbReference>
<evidence type="ECO:0000256" key="3">
    <source>
        <dbReference type="ARBA" id="ARBA00022741"/>
    </source>
</evidence>
<keyword evidence="6" id="KW-0694">RNA-binding</keyword>
<dbReference type="PANTHER" id="PTHR48466:SF2">
    <property type="entry name" value="OS10G0509000 PROTEIN"/>
    <property type="match status" value="1"/>
</dbReference>
<dbReference type="Gene3D" id="3.40.50.300">
    <property type="entry name" value="P-loop containing nucleotide triphosphate hydrolases"/>
    <property type="match status" value="1"/>
</dbReference>
<feature type="domain" description="DNA mismatch repair proteins mutS family" evidence="8">
    <location>
        <begin position="404"/>
        <end position="420"/>
    </location>
</feature>
<evidence type="ECO:0000313" key="9">
    <source>
        <dbReference type="EMBL" id="ASW42811.1"/>
    </source>
</evidence>
<dbReference type="GO" id="GO:0140664">
    <property type="term" value="F:ATP-dependent DNA damage sensor activity"/>
    <property type="evidence" value="ECO:0007669"/>
    <property type="project" value="InterPro"/>
</dbReference>
<evidence type="ECO:0000259" key="8">
    <source>
        <dbReference type="PROSITE" id="PS00486"/>
    </source>
</evidence>
<keyword evidence="3" id="KW-0547">Nucleotide-binding</keyword>
<dbReference type="SUPFAM" id="SSF48334">
    <property type="entry name" value="DNA repair protein MutS, domain III"/>
    <property type="match status" value="1"/>
</dbReference>
<dbReference type="Pfam" id="PF00488">
    <property type="entry name" value="MutS_V"/>
    <property type="match status" value="1"/>
</dbReference>
<dbReference type="SMART" id="SM00534">
    <property type="entry name" value="MUTSac"/>
    <property type="match status" value="1"/>
</dbReference>
<dbReference type="GO" id="GO:0045910">
    <property type="term" value="P:negative regulation of DNA recombination"/>
    <property type="evidence" value="ECO:0007669"/>
    <property type="project" value="InterPro"/>
</dbReference>
<name>A0A343JBA3_9CLOT</name>
<dbReference type="InterPro" id="IPR045076">
    <property type="entry name" value="MutS"/>
</dbReference>
<keyword evidence="4" id="KW-0378">Hydrolase</keyword>
<dbReference type="InterPro" id="IPR036187">
    <property type="entry name" value="DNA_mismatch_repair_MutS_sf"/>
</dbReference>
<dbReference type="RefSeq" id="WP_119864944.1">
    <property type="nucleotide sequence ID" value="NZ_CP016786.1"/>
</dbReference>
<organism evidence="9 10">
    <name type="scientific">Clostridium isatidis</name>
    <dbReference type="NCBI Taxonomy" id="182773"/>
    <lineage>
        <taxon>Bacteria</taxon>
        <taxon>Bacillati</taxon>
        <taxon>Bacillota</taxon>
        <taxon>Clostridia</taxon>
        <taxon>Eubacteriales</taxon>
        <taxon>Clostridiaceae</taxon>
        <taxon>Clostridium</taxon>
    </lineage>
</organism>
<evidence type="ECO:0000256" key="2">
    <source>
        <dbReference type="ARBA" id="ARBA00022730"/>
    </source>
</evidence>
<dbReference type="NCBIfam" id="TIGR01069">
    <property type="entry name" value="mutS2"/>
    <property type="match status" value="1"/>
</dbReference>
<dbReference type="PIRSF" id="PIRSF005814">
    <property type="entry name" value="MutS_YshD"/>
    <property type="match status" value="1"/>
</dbReference>
<dbReference type="InterPro" id="IPR027417">
    <property type="entry name" value="P-loop_NTPase"/>
</dbReference>
<protein>
    <submittedName>
        <fullName evidence="9">Mannonate oxidoreductase</fullName>
    </submittedName>
</protein>
<dbReference type="GO" id="GO:0006298">
    <property type="term" value="P:mismatch repair"/>
    <property type="evidence" value="ECO:0007669"/>
    <property type="project" value="InterPro"/>
</dbReference>
<evidence type="ECO:0000313" key="10">
    <source>
        <dbReference type="Proteomes" id="UP000264883"/>
    </source>
</evidence>
<evidence type="ECO:0000256" key="4">
    <source>
        <dbReference type="ARBA" id="ARBA00022801"/>
    </source>
</evidence>
<evidence type="ECO:0000256" key="5">
    <source>
        <dbReference type="ARBA" id="ARBA00022840"/>
    </source>
</evidence>
<dbReference type="GO" id="GO:0016887">
    <property type="term" value="F:ATP hydrolysis activity"/>
    <property type="evidence" value="ECO:0007669"/>
    <property type="project" value="InterPro"/>
</dbReference>
<accession>A0A343JBA3</accession>
<keyword evidence="5" id="KW-0067">ATP-binding</keyword>
<dbReference type="FunFam" id="3.40.50.300:FF:000830">
    <property type="entry name" value="Endonuclease MutS2"/>
    <property type="match status" value="1"/>
</dbReference>
<dbReference type="GO" id="GO:0004519">
    <property type="term" value="F:endonuclease activity"/>
    <property type="evidence" value="ECO:0007669"/>
    <property type="project" value="UniProtKB-KW"/>
</dbReference>
<reference evidence="9 10" key="1">
    <citation type="submission" date="2016-08" db="EMBL/GenBank/DDBJ databases">
        <title>Complete Genome Sequence Of The Indigo Reducing Clostridium isatidis DSM15098.</title>
        <authorList>
            <person name="Little G.T."/>
            <person name="Minton N.P."/>
        </authorList>
    </citation>
    <scope>NUCLEOTIDE SEQUENCE [LARGE SCALE GENOMIC DNA]</scope>
    <source>
        <strain evidence="9 10">DSM 15098</strain>
    </source>
</reference>
<dbReference type="Proteomes" id="UP000264883">
    <property type="component" value="Chromosome"/>
</dbReference>
<dbReference type="KEGG" id="cia:BEN51_04785"/>
<keyword evidence="2" id="KW-0699">rRNA-binding</keyword>
<dbReference type="GO" id="GO:0019843">
    <property type="term" value="F:rRNA binding"/>
    <property type="evidence" value="ECO:0007669"/>
    <property type="project" value="UniProtKB-KW"/>
</dbReference>
<keyword evidence="7" id="KW-0238">DNA-binding</keyword>
<dbReference type="SMART" id="SM00533">
    <property type="entry name" value="MUTSd"/>
    <property type="match status" value="1"/>
</dbReference>
<dbReference type="InterPro" id="IPR005747">
    <property type="entry name" value="MutS2"/>
</dbReference>
<evidence type="ECO:0000256" key="6">
    <source>
        <dbReference type="ARBA" id="ARBA00022884"/>
    </source>
</evidence>
<evidence type="ECO:0000256" key="1">
    <source>
        <dbReference type="ARBA" id="ARBA00022722"/>
    </source>
</evidence>
<dbReference type="InterPro" id="IPR000432">
    <property type="entry name" value="DNA_mismatch_repair_MutS_C"/>
</dbReference>
<dbReference type="EMBL" id="CP016786">
    <property type="protein sequence ID" value="ASW42811.1"/>
    <property type="molecule type" value="Genomic_DNA"/>
</dbReference>
<dbReference type="GO" id="GO:0030983">
    <property type="term" value="F:mismatched DNA binding"/>
    <property type="evidence" value="ECO:0007669"/>
    <property type="project" value="InterPro"/>
</dbReference>
<dbReference type="SUPFAM" id="SSF52540">
    <property type="entry name" value="P-loop containing nucleoside triphosphate hydrolases"/>
    <property type="match status" value="1"/>
</dbReference>
<dbReference type="InterPro" id="IPR007696">
    <property type="entry name" value="DNA_mismatch_repair_MutS_core"/>
</dbReference>
<evidence type="ECO:0000256" key="7">
    <source>
        <dbReference type="ARBA" id="ARBA00023125"/>
    </source>
</evidence>
<dbReference type="AlphaFoldDB" id="A0A343JBA3"/>
<dbReference type="GO" id="GO:0005524">
    <property type="term" value="F:ATP binding"/>
    <property type="evidence" value="ECO:0007669"/>
    <property type="project" value="UniProtKB-KW"/>
</dbReference>
<dbReference type="OrthoDB" id="9808166at2"/>
<sequence>MDKLTLENLDYYKLKELIKSYCVSGLGKNLIDKIEPIFNLKVVKQRLKETTEGRNLLNASYHLPLEGIFNVIPLIDKIEKGLILEPEELYSISNFLRGSRKVKIFLKDKEAYAETLCEYGKNITELYCLEEEINISIRGNCVDTNASKELKRIRRHIEICEGKIKEKLEKFLKNSANKEYIQDNFISQRNGKYTIPIKASYKNNVSGVIIETSANRKTVFIEPASVSKYTAELAILKAEEAVEEYRILSTLTDMIYQRLKEIKINIDVIAQYDMIWAKAKYSNEINGIEPKINIHGYTKIVEGKYPLITYAVPLNFEIGKNYRTLIITGPNAGGKTVVLKNVGLLTLAVQSGFHIPAKEGTEISLFENIFVDIGDNQSIENALSTFSSHVSNLARIIKNSNKSTLLLFDEIGSGTEPGEGAALAIAILEELYLKGCITVATTHYGEIKEFSMKHPDFENAAMEFEKDSLAPLYKLSIGKSGKSNALYISRKMGIPESILDKAKKYMSNKEYNYSLIKESKKIKEKINEGKIPIYEFKKGDKVKLLDKNDFALVYNGINEYNNLIVLYKGEYLTVNIKRVELDLKAEDLYPEGYNLDELFISYKERKLEKDIQRGSKKALRKIKKELIK</sequence>
<gene>
    <name evidence="9" type="ORF">BEN51_04785</name>
</gene>
<keyword evidence="10" id="KW-1185">Reference proteome</keyword>
<keyword evidence="1" id="KW-0540">Nuclease</keyword>